<feature type="compositionally biased region" description="Low complexity" evidence="5">
    <location>
        <begin position="63"/>
        <end position="77"/>
    </location>
</feature>
<dbReference type="GO" id="GO:0005634">
    <property type="term" value="C:nucleus"/>
    <property type="evidence" value="ECO:0007669"/>
    <property type="project" value="TreeGrafter"/>
</dbReference>
<accession>A0A1Y1UPH3</accession>
<evidence type="ECO:0008006" key="8">
    <source>
        <dbReference type="Google" id="ProtNLM"/>
    </source>
</evidence>
<evidence type="ECO:0000256" key="3">
    <source>
        <dbReference type="ARBA" id="ARBA00022771"/>
    </source>
</evidence>
<feature type="region of interest" description="Disordered" evidence="5">
    <location>
        <begin position="58"/>
        <end position="77"/>
    </location>
</feature>
<dbReference type="GeneID" id="33554066"/>
<feature type="compositionally biased region" description="Basic and acidic residues" evidence="5">
    <location>
        <begin position="300"/>
        <end position="321"/>
    </location>
</feature>
<dbReference type="InterPro" id="IPR051580">
    <property type="entry name" value="ZnF-Chromatin_assoc"/>
</dbReference>
<keyword evidence="1" id="KW-0479">Metal-binding</keyword>
<evidence type="ECO:0000256" key="2">
    <source>
        <dbReference type="ARBA" id="ARBA00022737"/>
    </source>
</evidence>
<dbReference type="InParanoid" id="A0A1Y1UPH3"/>
<organism evidence="6 7">
    <name type="scientific">Kockovaella imperatae</name>
    <dbReference type="NCBI Taxonomy" id="4999"/>
    <lineage>
        <taxon>Eukaryota</taxon>
        <taxon>Fungi</taxon>
        <taxon>Dikarya</taxon>
        <taxon>Basidiomycota</taxon>
        <taxon>Agaricomycotina</taxon>
        <taxon>Tremellomycetes</taxon>
        <taxon>Tremellales</taxon>
        <taxon>Cuniculitremaceae</taxon>
        <taxon>Kockovaella</taxon>
    </lineage>
</organism>
<dbReference type="AlphaFoldDB" id="A0A1Y1UPH3"/>
<dbReference type="RefSeq" id="XP_021873694.1">
    <property type="nucleotide sequence ID" value="XM_022012258.1"/>
</dbReference>
<feature type="region of interest" description="Disordered" evidence="5">
    <location>
        <begin position="1"/>
        <end position="44"/>
    </location>
</feature>
<evidence type="ECO:0000313" key="7">
    <source>
        <dbReference type="Proteomes" id="UP000193218"/>
    </source>
</evidence>
<feature type="compositionally biased region" description="Polar residues" evidence="5">
    <location>
        <begin position="281"/>
        <end position="290"/>
    </location>
</feature>
<dbReference type="FunCoup" id="A0A1Y1UPH3">
    <property type="interactions" value="177"/>
</dbReference>
<dbReference type="Gene3D" id="3.30.160.60">
    <property type="entry name" value="Classic Zinc Finger"/>
    <property type="match status" value="1"/>
</dbReference>
<keyword evidence="4" id="KW-0862">Zinc</keyword>
<comment type="caution">
    <text evidence="6">The sequence shown here is derived from an EMBL/GenBank/DDBJ whole genome shotgun (WGS) entry which is preliminary data.</text>
</comment>
<dbReference type="EMBL" id="NBSH01000002">
    <property type="protein sequence ID" value="ORX39909.1"/>
    <property type="molecule type" value="Genomic_DNA"/>
</dbReference>
<name>A0A1Y1UPH3_9TREE</name>
<proteinExistence type="predicted"/>
<dbReference type="PANTHER" id="PTHR23057:SF0">
    <property type="entry name" value="JUXTAPOSED WITH ANOTHER ZINC FINGER PROTEIN 1"/>
    <property type="match status" value="1"/>
</dbReference>
<protein>
    <recommendedName>
        <fullName evidence="8">C2H2-type domain-containing protein</fullName>
    </recommendedName>
</protein>
<gene>
    <name evidence="6" type="ORF">BD324DRAFT_242570</name>
</gene>
<dbReference type="Proteomes" id="UP000193218">
    <property type="component" value="Unassembled WGS sequence"/>
</dbReference>
<feature type="compositionally biased region" description="Low complexity" evidence="5">
    <location>
        <begin position="270"/>
        <end position="279"/>
    </location>
</feature>
<dbReference type="OrthoDB" id="1662883at2759"/>
<keyword evidence="7" id="KW-1185">Reference proteome</keyword>
<reference evidence="6 7" key="1">
    <citation type="submission" date="2017-03" db="EMBL/GenBank/DDBJ databases">
        <title>Widespread Adenine N6-methylation of Active Genes in Fungi.</title>
        <authorList>
            <consortium name="DOE Joint Genome Institute"/>
            <person name="Mondo S.J."/>
            <person name="Dannebaum R.O."/>
            <person name="Kuo R.C."/>
            <person name="Louie K.B."/>
            <person name="Bewick A.J."/>
            <person name="Labutti K."/>
            <person name="Haridas S."/>
            <person name="Kuo A."/>
            <person name="Salamov A."/>
            <person name="Ahrendt S.R."/>
            <person name="Lau R."/>
            <person name="Bowen B.P."/>
            <person name="Lipzen A."/>
            <person name="Sullivan W."/>
            <person name="Andreopoulos W.B."/>
            <person name="Clum A."/>
            <person name="Lindquist E."/>
            <person name="Daum C."/>
            <person name="Northen T.R."/>
            <person name="Ramamoorthy G."/>
            <person name="Schmitz R.J."/>
            <person name="Gryganskyi A."/>
            <person name="Culley D."/>
            <person name="Magnuson J."/>
            <person name="James T.Y."/>
            <person name="O'Malley M.A."/>
            <person name="Stajich J.E."/>
            <person name="Spatafora J.W."/>
            <person name="Visel A."/>
            <person name="Grigoriev I.V."/>
        </authorList>
    </citation>
    <scope>NUCLEOTIDE SEQUENCE [LARGE SCALE GENOMIC DNA]</scope>
    <source>
        <strain evidence="6 7">NRRL Y-17943</strain>
    </source>
</reference>
<keyword evidence="3" id="KW-0863">Zinc-finger</keyword>
<sequence>MQVEGPGGMINPSAGVHSAYQRSSENDMTRQGSGGLPSDGMYPYPAFQPNLHSQSINLPAPFPGASSSSSSASLGMSVSPPRWVTGGNAGWGGPPPMYGGSGSYVGSIGALGTSFGQERDRELEARYVRDFACCGRQLNGLHELLEHYEEEHANLGPSARMAAVNAASHTPQNRMDSVQSASSVSTMSPAVVTPMQTSYSQNEPPTAPGMVDIEMDGPGHHSVQTAFPKSQHPRAAAVSRPSGVSISAPASPWAGAFRPQGGSTPPHCLPPSLLSSGPPHTASSTPTPEQQMKALKKAQRKVERMASRDDPSASDAEGEKKFPCPVEGCGKVYKQANGLKYHLTKSVNGHGHVNLAAMGGLAPFLSDRGPE</sequence>
<evidence type="ECO:0000313" key="6">
    <source>
        <dbReference type="EMBL" id="ORX39909.1"/>
    </source>
</evidence>
<keyword evidence="2" id="KW-0677">Repeat</keyword>
<dbReference type="PANTHER" id="PTHR23057">
    <property type="entry name" value="JUXTAPOSED WITH ANOTHER ZINC FINGER PROTEIN 1"/>
    <property type="match status" value="1"/>
</dbReference>
<dbReference type="GO" id="GO:0008270">
    <property type="term" value="F:zinc ion binding"/>
    <property type="evidence" value="ECO:0007669"/>
    <property type="project" value="UniProtKB-KW"/>
</dbReference>
<dbReference type="STRING" id="4999.A0A1Y1UPH3"/>
<evidence type="ECO:0000256" key="1">
    <source>
        <dbReference type="ARBA" id="ARBA00022723"/>
    </source>
</evidence>
<evidence type="ECO:0000256" key="4">
    <source>
        <dbReference type="ARBA" id="ARBA00022833"/>
    </source>
</evidence>
<evidence type="ECO:0000256" key="5">
    <source>
        <dbReference type="SAM" id="MobiDB-lite"/>
    </source>
</evidence>
<feature type="region of interest" description="Disordered" evidence="5">
    <location>
        <begin position="217"/>
        <end position="321"/>
    </location>
</feature>